<dbReference type="EMBL" id="CP062229">
    <property type="protein sequence ID" value="UVC15412.1"/>
    <property type="molecule type" value="Genomic_DNA"/>
</dbReference>
<accession>A0ABY5QXI5</accession>
<keyword evidence="2" id="KW-1185">Reference proteome</keyword>
<dbReference type="Gene3D" id="3.30.830.10">
    <property type="entry name" value="Metalloenzyme, LuxS/M16 peptidase-like"/>
    <property type="match status" value="1"/>
</dbReference>
<dbReference type="RefSeq" id="WP_258120225.1">
    <property type="nucleotide sequence ID" value="NZ_CP062229.1"/>
</dbReference>
<dbReference type="Proteomes" id="UP001058098">
    <property type="component" value="Chromosome"/>
</dbReference>
<proteinExistence type="predicted"/>
<protein>
    <submittedName>
        <fullName evidence="1">Uncharacterized protein</fullName>
    </submittedName>
</protein>
<organism evidence="1 2">
    <name type="scientific">Mesorhizobium onobrychidis</name>
    <dbReference type="NCBI Taxonomy" id="2775404"/>
    <lineage>
        <taxon>Bacteria</taxon>
        <taxon>Pseudomonadati</taxon>
        <taxon>Pseudomonadota</taxon>
        <taxon>Alphaproteobacteria</taxon>
        <taxon>Hyphomicrobiales</taxon>
        <taxon>Phyllobacteriaceae</taxon>
        <taxon>Mesorhizobium</taxon>
    </lineage>
</organism>
<gene>
    <name evidence="1" type="ORF">IHQ72_33995</name>
</gene>
<sequence length="51" mass="5551">MSGIIVNERDLKAIAQRKWLRAISGTHPYSRPNEGTKESLVAISQADLSAA</sequence>
<name>A0ABY5QXI5_9HYPH</name>
<reference evidence="1" key="1">
    <citation type="submission" date="2020-09" db="EMBL/GenBank/DDBJ databases">
        <title>Rhizobia associated with sainfoin plants.</title>
        <authorList>
            <person name="Asharfi S."/>
            <person name="Kuzmanovic N."/>
            <person name="Bunk B."/>
            <person name="Sproeer C."/>
            <person name="Becker M."/>
            <person name="Thuenen T."/>
        </authorList>
    </citation>
    <scope>NUCLEOTIDE SEQUENCE</scope>
    <source>
        <strain evidence="1">OM4</strain>
    </source>
</reference>
<evidence type="ECO:0000313" key="1">
    <source>
        <dbReference type="EMBL" id="UVC15412.1"/>
    </source>
</evidence>
<evidence type="ECO:0000313" key="2">
    <source>
        <dbReference type="Proteomes" id="UP001058098"/>
    </source>
</evidence>